<name>A0ABX4CYE6_9FLAO</name>
<dbReference type="Proteomes" id="UP000198381">
    <property type="component" value="Unassembled WGS sequence"/>
</dbReference>
<gene>
    <name evidence="1" type="ORF">B0A81_05645</name>
</gene>
<accession>A0ABX4CYE6</accession>
<evidence type="ECO:0000313" key="2">
    <source>
        <dbReference type="Proteomes" id="UP000198381"/>
    </source>
</evidence>
<reference evidence="1 2" key="1">
    <citation type="submission" date="2016-11" db="EMBL/GenBank/DDBJ databases">
        <title>Whole genomes of Flavobacteriaceae.</title>
        <authorList>
            <person name="Stine C."/>
            <person name="Li C."/>
            <person name="Tadesse D."/>
        </authorList>
    </citation>
    <scope>NUCLEOTIDE SEQUENCE [LARGE SCALE GENOMIC DNA]</scope>
    <source>
        <strain evidence="1 2">CCUG 60112</strain>
    </source>
</reference>
<keyword evidence="2" id="KW-1185">Reference proteome</keyword>
<evidence type="ECO:0000313" key="1">
    <source>
        <dbReference type="EMBL" id="OXB09614.1"/>
    </source>
</evidence>
<organism evidence="1 2">
    <name type="scientific">Flavobacterium plurextorum</name>
    <dbReference type="NCBI Taxonomy" id="1114867"/>
    <lineage>
        <taxon>Bacteria</taxon>
        <taxon>Pseudomonadati</taxon>
        <taxon>Bacteroidota</taxon>
        <taxon>Flavobacteriia</taxon>
        <taxon>Flavobacteriales</taxon>
        <taxon>Flavobacteriaceae</taxon>
        <taxon>Flavobacterium</taxon>
    </lineage>
</organism>
<comment type="caution">
    <text evidence="1">The sequence shown here is derived from an EMBL/GenBank/DDBJ whole genome shotgun (WGS) entry which is preliminary data.</text>
</comment>
<sequence length="239" mass="28417">MANIRLFPAIEEVFVDPTNFHKTMFFPLLTVELDSINKGIGKVHFITVYGNGDPEVEILDKNFGYNFIKFKRVGDKYRFEGDFKQMPKFEKALERYKEAEDIYKEHKDKYLTKTEFTKTEDKRREKIDFDYYFYIKGVINYWLTRDMFLKTGKFIQGNKYSGGYSDHEREVYESLGGVYDDEYGLEYLQQLLDELEINIDSLNFVGSVTGYNYSELGEDKILLFVNNEKGEVFQYFDWS</sequence>
<dbReference type="EMBL" id="MUHD01000011">
    <property type="protein sequence ID" value="OXB09614.1"/>
    <property type="molecule type" value="Genomic_DNA"/>
</dbReference>
<protein>
    <submittedName>
        <fullName evidence="1">Uncharacterized protein</fullName>
    </submittedName>
</protein>
<dbReference type="RefSeq" id="WP_089057113.1">
    <property type="nucleotide sequence ID" value="NZ_MUHD01000011.1"/>
</dbReference>
<proteinExistence type="predicted"/>